<feature type="non-terminal residue" evidence="1">
    <location>
        <position position="1"/>
    </location>
</feature>
<comment type="caution">
    <text evidence="1">The sequence shown here is derived from an EMBL/GenBank/DDBJ whole genome shotgun (WGS) entry which is preliminary data.</text>
</comment>
<accession>A0A8S3AJ07</accession>
<organism evidence="1 2">
    <name type="scientific">Rotaria magnacalcarata</name>
    <dbReference type="NCBI Taxonomy" id="392030"/>
    <lineage>
        <taxon>Eukaryota</taxon>
        <taxon>Metazoa</taxon>
        <taxon>Spiralia</taxon>
        <taxon>Gnathifera</taxon>
        <taxon>Rotifera</taxon>
        <taxon>Eurotatoria</taxon>
        <taxon>Bdelloidea</taxon>
        <taxon>Philodinida</taxon>
        <taxon>Philodinidae</taxon>
        <taxon>Rotaria</taxon>
    </lineage>
</organism>
<dbReference type="EMBL" id="CAJOBI010128330">
    <property type="protein sequence ID" value="CAF4712251.1"/>
    <property type="molecule type" value="Genomic_DNA"/>
</dbReference>
<sequence length="56" mass="6360">IVPRAFESVVDHMEQNAKNIDELRLKIEAKHSSALTDKDIESRAKAQQLKGTLEEK</sequence>
<protein>
    <submittedName>
        <fullName evidence="1">Uncharacterized protein</fullName>
    </submittedName>
</protein>
<gene>
    <name evidence="1" type="ORF">SMN809_LOCUS43494</name>
</gene>
<dbReference type="AlphaFoldDB" id="A0A8S3AJ07"/>
<name>A0A8S3AJ07_9BILA</name>
<dbReference type="Proteomes" id="UP000676336">
    <property type="component" value="Unassembled WGS sequence"/>
</dbReference>
<evidence type="ECO:0000313" key="2">
    <source>
        <dbReference type="Proteomes" id="UP000676336"/>
    </source>
</evidence>
<evidence type="ECO:0000313" key="1">
    <source>
        <dbReference type="EMBL" id="CAF4712251.1"/>
    </source>
</evidence>
<proteinExistence type="predicted"/>
<reference evidence="1" key="1">
    <citation type="submission" date="2021-02" db="EMBL/GenBank/DDBJ databases">
        <authorList>
            <person name="Nowell W R."/>
        </authorList>
    </citation>
    <scope>NUCLEOTIDE SEQUENCE</scope>
</reference>